<dbReference type="EMBL" id="LAKJ01000018">
    <property type="protein sequence ID" value="KKI63145.1"/>
    <property type="molecule type" value="Genomic_DNA"/>
</dbReference>
<dbReference type="CDD" id="cd00093">
    <property type="entry name" value="HTH_XRE"/>
    <property type="match status" value="1"/>
</dbReference>
<dbReference type="SUPFAM" id="SSF47413">
    <property type="entry name" value="lambda repressor-like DNA-binding domains"/>
    <property type="match status" value="1"/>
</dbReference>
<proteinExistence type="predicted"/>
<name>A0A0M2NYW0_STACC</name>
<protein>
    <submittedName>
        <fullName evidence="2">Phage protein</fullName>
    </submittedName>
</protein>
<gene>
    <name evidence="2" type="ORF">UF66_1001</name>
</gene>
<evidence type="ECO:0000259" key="1">
    <source>
        <dbReference type="PROSITE" id="PS50943"/>
    </source>
</evidence>
<dbReference type="PATRIC" id="fig|74704.6.peg.1027"/>
<dbReference type="GO" id="GO:0003677">
    <property type="term" value="F:DNA binding"/>
    <property type="evidence" value="ECO:0007669"/>
    <property type="project" value="InterPro"/>
</dbReference>
<dbReference type="Proteomes" id="UP000034455">
    <property type="component" value="Unassembled WGS sequence"/>
</dbReference>
<feature type="domain" description="HTH cro/C1-type" evidence="1">
    <location>
        <begin position="15"/>
        <end position="62"/>
    </location>
</feature>
<dbReference type="AlphaFoldDB" id="A0A0M2NYW0"/>
<dbReference type="PROSITE" id="PS50943">
    <property type="entry name" value="HTH_CROC1"/>
    <property type="match status" value="1"/>
</dbReference>
<dbReference type="Gene3D" id="1.10.260.40">
    <property type="entry name" value="lambda repressor-like DNA-binding domains"/>
    <property type="match status" value="1"/>
</dbReference>
<dbReference type="InterPro" id="IPR001387">
    <property type="entry name" value="Cro/C1-type_HTH"/>
</dbReference>
<reference evidence="2 3" key="1">
    <citation type="submission" date="2015-03" db="EMBL/GenBank/DDBJ databases">
        <title>Genome Assembly of Staphylococcus cohnii subsp. cohnii strain G22B2.</title>
        <authorList>
            <person name="Nair G."/>
            <person name="Kaur G."/>
            <person name="Khatri I."/>
            <person name="Singh N.K."/>
            <person name="Sathyabama S."/>
            <person name="Maurya S.K."/>
            <person name="Subramanian S."/>
            <person name="Agrewala J.N."/>
            <person name="Mayilraj S."/>
        </authorList>
    </citation>
    <scope>NUCLEOTIDE SEQUENCE [LARGE SCALE GENOMIC DNA]</scope>
    <source>
        <strain evidence="2 3">G22B2</strain>
    </source>
</reference>
<sequence>MYVDKNLLLSKMSLRGYNISSLAEATGINRDTISNVLNGKTAPSYPVMNAIFYELKLTPQEAIDIFFSSNLRNTKVKT</sequence>
<organism evidence="2 3">
    <name type="scientific">Staphylococcus cohnii subsp. cohnii</name>
    <dbReference type="NCBI Taxonomy" id="74704"/>
    <lineage>
        <taxon>Bacteria</taxon>
        <taxon>Bacillati</taxon>
        <taxon>Bacillota</taxon>
        <taxon>Bacilli</taxon>
        <taxon>Bacillales</taxon>
        <taxon>Staphylococcaceae</taxon>
        <taxon>Staphylococcus</taxon>
        <taxon>Staphylococcus cohnii species complex</taxon>
    </lineage>
</organism>
<dbReference type="Pfam" id="PF13443">
    <property type="entry name" value="HTH_26"/>
    <property type="match status" value="1"/>
</dbReference>
<dbReference type="SMART" id="SM00530">
    <property type="entry name" value="HTH_XRE"/>
    <property type="match status" value="1"/>
</dbReference>
<evidence type="ECO:0000313" key="2">
    <source>
        <dbReference type="EMBL" id="KKI63145.1"/>
    </source>
</evidence>
<comment type="caution">
    <text evidence="2">The sequence shown here is derived from an EMBL/GenBank/DDBJ whole genome shotgun (WGS) entry which is preliminary data.</text>
</comment>
<accession>A0A0M2NYW0</accession>
<dbReference type="InterPro" id="IPR010982">
    <property type="entry name" value="Lambda_DNA-bd_dom_sf"/>
</dbReference>
<evidence type="ECO:0000313" key="3">
    <source>
        <dbReference type="Proteomes" id="UP000034455"/>
    </source>
</evidence>